<evidence type="ECO:0000313" key="3">
    <source>
        <dbReference type="Proteomes" id="UP000199236"/>
    </source>
</evidence>
<feature type="signal peptide" evidence="1">
    <location>
        <begin position="1"/>
        <end position="20"/>
    </location>
</feature>
<evidence type="ECO:0008006" key="4">
    <source>
        <dbReference type="Google" id="ProtNLM"/>
    </source>
</evidence>
<name>A0A1I5D0P2_9HYPH</name>
<reference evidence="2 3" key="1">
    <citation type="submission" date="2016-10" db="EMBL/GenBank/DDBJ databases">
        <authorList>
            <person name="de Groot N.N."/>
        </authorList>
    </citation>
    <scope>NUCLEOTIDE SEQUENCE [LARGE SCALE GENOMIC DNA]</scope>
    <source>
        <strain evidence="2 3">CGMCC 1.9157</strain>
    </source>
</reference>
<keyword evidence="3" id="KW-1185">Reference proteome</keyword>
<organism evidence="2 3">
    <name type="scientific">Cohaesibacter marisflavi</name>
    <dbReference type="NCBI Taxonomy" id="655353"/>
    <lineage>
        <taxon>Bacteria</taxon>
        <taxon>Pseudomonadati</taxon>
        <taxon>Pseudomonadota</taxon>
        <taxon>Alphaproteobacteria</taxon>
        <taxon>Hyphomicrobiales</taxon>
        <taxon>Cohaesibacteraceae</taxon>
    </lineage>
</organism>
<dbReference type="Proteomes" id="UP000199236">
    <property type="component" value="Unassembled WGS sequence"/>
</dbReference>
<evidence type="ECO:0000256" key="1">
    <source>
        <dbReference type="SAM" id="SignalP"/>
    </source>
</evidence>
<keyword evidence="1" id="KW-0732">Signal</keyword>
<dbReference type="EMBL" id="FOVR01000002">
    <property type="protein sequence ID" value="SFN92769.1"/>
    <property type="molecule type" value="Genomic_DNA"/>
</dbReference>
<sequence length="81" mass="9053">MTRKTCSFLLILLLATPVSARSIVPAGDAVSDLKRCEQIRKEAIKHDDRHLMKEYTACMNRILRGEPAFPSGPVQLPSDDE</sequence>
<proteinExistence type="predicted"/>
<protein>
    <recommendedName>
        <fullName evidence="4">Conjugative transfer region protein TrbK</fullName>
    </recommendedName>
</protein>
<dbReference type="STRING" id="655353.SAMN04488056_102429"/>
<feature type="chain" id="PRO_5011533070" description="Conjugative transfer region protein TrbK" evidence="1">
    <location>
        <begin position="21"/>
        <end position="81"/>
    </location>
</feature>
<gene>
    <name evidence="2" type="ORF">SAMN04488056_102429</name>
</gene>
<evidence type="ECO:0000313" key="2">
    <source>
        <dbReference type="EMBL" id="SFN92769.1"/>
    </source>
</evidence>
<dbReference type="RefSeq" id="WP_139229208.1">
    <property type="nucleotide sequence ID" value="NZ_FOVR01000002.1"/>
</dbReference>
<dbReference type="OrthoDB" id="9852327at2"/>
<dbReference type="AlphaFoldDB" id="A0A1I5D0P2"/>
<accession>A0A1I5D0P2</accession>